<keyword evidence="3" id="KW-1185">Reference proteome</keyword>
<proteinExistence type="predicted"/>
<sequence length="81" mass="9057">MVVMAIVRPVWFGRVVCAGVVQFPTEPVTSEAHPYPHRLWFGIPCEASARSREADSDQVRYQFNGLGRGVPQQLVSERSPC</sequence>
<reference evidence="2" key="1">
    <citation type="submission" date="2017-07" db="EMBL/GenBank/DDBJ databases">
        <title>Taro Niue Genome Assembly and Annotation.</title>
        <authorList>
            <person name="Atibalentja N."/>
            <person name="Keating K."/>
            <person name="Fields C.J."/>
        </authorList>
    </citation>
    <scope>NUCLEOTIDE SEQUENCE</scope>
    <source>
        <strain evidence="2">Niue_2</strain>
        <tissue evidence="2">Leaf</tissue>
    </source>
</reference>
<feature type="signal peptide" evidence="1">
    <location>
        <begin position="1"/>
        <end position="18"/>
    </location>
</feature>
<accession>A0A843XHS4</accession>
<dbReference type="Proteomes" id="UP000652761">
    <property type="component" value="Unassembled WGS sequence"/>
</dbReference>
<name>A0A843XHS4_COLES</name>
<feature type="chain" id="PRO_5033038272" description="Secreted protein" evidence="1">
    <location>
        <begin position="19"/>
        <end position="81"/>
    </location>
</feature>
<evidence type="ECO:0000256" key="1">
    <source>
        <dbReference type="SAM" id="SignalP"/>
    </source>
</evidence>
<evidence type="ECO:0008006" key="4">
    <source>
        <dbReference type="Google" id="ProtNLM"/>
    </source>
</evidence>
<evidence type="ECO:0000313" key="2">
    <source>
        <dbReference type="EMBL" id="MQM18750.1"/>
    </source>
</evidence>
<keyword evidence="1" id="KW-0732">Signal</keyword>
<protein>
    <recommendedName>
        <fullName evidence="4">Secreted protein</fullName>
    </recommendedName>
</protein>
<dbReference type="EMBL" id="NMUH01008418">
    <property type="protein sequence ID" value="MQM18750.1"/>
    <property type="molecule type" value="Genomic_DNA"/>
</dbReference>
<gene>
    <name evidence="2" type="ORF">Taro_051745</name>
</gene>
<dbReference type="AlphaFoldDB" id="A0A843XHS4"/>
<evidence type="ECO:0000313" key="3">
    <source>
        <dbReference type="Proteomes" id="UP000652761"/>
    </source>
</evidence>
<organism evidence="2 3">
    <name type="scientific">Colocasia esculenta</name>
    <name type="common">Wild taro</name>
    <name type="synonym">Arum esculentum</name>
    <dbReference type="NCBI Taxonomy" id="4460"/>
    <lineage>
        <taxon>Eukaryota</taxon>
        <taxon>Viridiplantae</taxon>
        <taxon>Streptophyta</taxon>
        <taxon>Embryophyta</taxon>
        <taxon>Tracheophyta</taxon>
        <taxon>Spermatophyta</taxon>
        <taxon>Magnoliopsida</taxon>
        <taxon>Liliopsida</taxon>
        <taxon>Araceae</taxon>
        <taxon>Aroideae</taxon>
        <taxon>Colocasieae</taxon>
        <taxon>Colocasia</taxon>
    </lineage>
</organism>
<comment type="caution">
    <text evidence="2">The sequence shown here is derived from an EMBL/GenBank/DDBJ whole genome shotgun (WGS) entry which is preliminary data.</text>
</comment>